<dbReference type="AlphaFoldDB" id="A0A0A9HHH4"/>
<reference evidence="2" key="1">
    <citation type="submission" date="2014-09" db="EMBL/GenBank/DDBJ databases">
        <authorList>
            <person name="Magalhaes I.L.F."/>
            <person name="Oliveira U."/>
            <person name="Santos F.R."/>
            <person name="Vidigal T.H.D.A."/>
            <person name="Brescovit A.D."/>
            <person name="Santos A.J."/>
        </authorList>
    </citation>
    <scope>NUCLEOTIDE SEQUENCE</scope>
    <source>
        <tissue evidence="2">Shoot tissue taken approximately 20 cm above the soil surface</tissue>
    </source>
</reference>
<feature type="region of interest" description="Disordered" evidence="1">
    <location>
        <begin position="1"/>
        <end position="54"/>
    </location>
</feature>
<evidence type="ECO:0000256" key="1">
    <source>
        <dbReference type="SAM" id="MobiDB-lite"/>
    </source>
</evidence>
<evidence type="ECO:0000313" key="2">
    <source>
        <dbReference type="EMBL" id="JAE35269.1"/>
    </source>
</evidence>
<sequence>MTPPPSPRARRPTPPCSPTASASWTSSDSGRRGVPQELEPGWAAAGPSRWGGLGSGGRCTTWGGAGATRAWCRFSRASGCVSPPPSSSRLTSRPRASLC</sequence>
<feature type="compositionally biased region" description="Low complexity" evidence="1">
    <location>
        <begin position="87"/>
        <end position="99"/>
    </location>
</feature>
<organism evidence="2">
    <name type="scientific">Arundo donax</name>
    <name type="common">Giant reed</name>
    <name type="synonym">Donax arundinaceus</name>
    <dbReference type="NCBI Taxonomy" id="35708"/>
    <lineage>
        <taxon>Eukaryota</taxon>
        <taxon>Viridiplantae</taxon>
        <taxon>Streptophyta</taxon>
        <taxon>Embryophyta</taxon>
        <taxon>Tracheophyta</taxon>
        <taxon>Spermatophyta</taxon>
        <taxon>Magnoliopsida</taxon>
        <taxon>Liliopsida</taxon>
        <taxon>Poales</taxon>
        <taxon>Poaceae</taxon>
        <taxon>PACMAD clade</taxon>
        <taxon>Arundinoideae</taxon>
        <taxon>Arundineae</taxon>
        <taxon>Arundo</taxon>
    </lineage>
</organism>
<feature type="region of interest" description="Disordered" evidence="1">
    <location>
        <begin position="77"/>
        <end position="99"/>
    </location>
</feature>
<feature type="compositionally biased region" description="Pro residues" evidence="1">
    <location>
        <begin position="1"/>
        <end position="17"/>
    </location>
</feature>
<reference evidence="2" key="2">
    <citation type="journal article" date="2015" name="Data Brief">
        <title>Shoot transcriptome of the giant reed, Arundo donax.</title>
        <authorList>
            <person name="Barrero R.A."/>
            <person name="Guerrero F.D."/>
            <person name="Moolhuijzen P."/>
            <person name="Goolsby J.A."/>
            <person name="Tidwell J."/>
            <person name="Bellgard S.E."/>
            <person name="Bellgard M.I."/>
        </authorList>
    </citation>
    <scope>NUCLEOTIDE SEQUENCE</scope>
    <source>
        <tissue evidence="2">Shoot tissue taken approximately 20 cm above the soil surface</tissue>
    </source>
</reference>
<dbReference type="EMBL" id="GBRH01162627">
    <property type="protein sequence ID" value="JAE35269.1"/>
    <property type="molecule type" value="Transcribed_RNA"/>
</dbReference>
<proteinExistence type="predicted"/>
<protein>
    <submittedName>
        <fullName evidence="2">Uncharacterized protein</fullName>
    </submittedName>
</protein>
<feature type="compositionally biased region" description="Low complexity" evidence="1">
    <location>
        <begin position="18"/>
        <end position="27"/>
    </location>
</feature>
<name>A0A0A9HHH4_ARUDO</name>
<accession>A0A0A9HHH4</accession>